<dbReference type="SUPFAM" id="SSF55920">
    <property type="entry name" value="Creatinase/aminopeptidase"/>
    <property type="match status" value="1"/>
</dbReference>
<feature type="domain" description="Creatinase N-terminal" evidence="2">
    <location>
        <begin position="22"/>
        <end position="167"/>
    </location>
</feature>
<evidence type="ECO:0000259" key="1">
    <source>
        <dbReference type="Pfam" id="PF00557"/>
    </source>
</evidence>
<evidence type="ECO:0000313" key="3">
    <source>
        <dbReference type="EMBL" id="RGB79919.1"/>
    </source>
</evidence>
<dbReference type="PANTHER" id="PTHR46112:SF2">
    <property type="entry name" value="XAA-PRO AMINOPEPTIDASE P-RELATED"/>
    <property type="match status" value="1"/>
</dbReference>
<comment type="caution">
    <text evidence="3">The sequence shown here is derived from an EMBL/GenBank/DDBJ whole genome shotgun (WGS) entry which is preliminary data.</text>
</comment>
<dbReference type="Pfam" id="PF01321">
    <property type="entry name" value="Creatinase_N"/>
    <property type="match status" value="1"/>
</dbReference>
<dbReference type="InterPro" id="IPR036005">
    <property type="entry name" value="Creatinase/aminopeptidase-like"/>
</dbReference>
<dbReference type="SUPFAM" id="SSF53092">
    <property type="entry name" value="Creatinase/prolidase N-terminal domain"/>
    <property type="match status" value="1"/>
</dbReference>
<dbReference type="InterPro" id="IPR000994">
    <property type="entry name" value="Pept_M24"/>
</dbReference>
<dbReference type="Pfam" id="PF00557">
    <property type="entry name" value="Peptidase_M24"/>
    <property type="match status" value="1"/>
</dbReference>
<dbReference type="InterPro" id="IPR000587">
    <property type="entry name" value="Creatinase_N"/>
</dbReference>
<dbReference type="Proteomes" id="UP000260773">
    <property type="component" value="Unassembled WGS sequence"/>
</dbReference>
<organism evidence="3 4">
    <name type="scientific">Coprococcus catus</name>
    <dbReference type="NCBI Taxonomy" id="116085"/>
    <lineage>
        <taxon>Bacteria</taxon>
        <taxon>Bacillati</taxon>
        <taxon>Bacillota</taxon>
        <taxon>Clostridia</taxon>
        <taxon>Lachnospirales</taxon>
        <taxon>Lachnospiraceae</taxon>
        <taxon>Coprococcus</taxon>
    </lineage>
</organism>
<dbReference type="InterPro" id="IPR029149">
    <property type="entry name" value="Creatin/AminoP/Spt16_N"/>
</dbReference>
<dbReference type="Gene3D" id="3.40.350.10">
    <property type="entry name" value="Creatinase/prolidase N-terminal domain"/>
    <property type="match status" value="1"/>
</dbReference>
<keyword evidence="3" id="KW-0645">Protease</keyword>
<dbReference type="InterPro" id="IPR050659">
    <property type="entry name" value="Peptidase_M24B"/>
</dbReference>
<dbReference type="CDD" id="cd01066">
    <property type="entry name" value="APP_MetAP"/>
    <property type="match status" value="1"/>
</dbReference>
<protein>
    <submittedName>
        <fullName evidence="3">Aminopeptidase P family protein</fullName>
    </submittedName>
</protein>
<dbReference type="GO" id="GO:0004177">
    <property type="term" value="F:aminopeptidase activity"/>
    <property type="evidence" value="ECO:0007669"/>
    <property type="project" value="UniProtKB-KW"/>
</dbReference>
<reference evidence="3 4" key="1">
    <citation type="submission" date="2018-08" db="EMBL/GenBank/DDBJ databases">
        <title>A genome reference for cultivated species of the human gut microbiota.</title>
        <authorList>
            <person name="Zou Y."/>
            <person name="Xue W."/>
            <person name="Luo G."/>
        </authorList>
    </citation>
    <scope>NUCLEOTIDE SEQUENCE [LARGE SCALE GENOMIC DNA]</scope>
    <source>
        <strain evidence="3 4">AF45-17</strain>
    </source>
</reference>
<name>A0A3E2TPU0_9FIRM</name>
<accession>A0A3E2TPU0</accession>
<dbReference type="Gene3D" id="3.90.230.10">
    <property type="entry name" value="Creatinase/methionine aminopeptidase superfamily"/>
    <property type="match status" value="1"/>
</dbReference>
<sequence length="406" mass="46144">MPTRLPSDRYTGIDYPRMREYRLNRTREAMKQFGIDVLITFEAWDIRYITGAYVPPAVKWPEGCFVVLPINGDPYLCAFSVDSLKEEMPWMKGKIFPQMGITKLLFTPEAWNPYMDKIEEIIKEHGLEDGVIGIDGSSNELIMCKALENRGFKKYIDAKECMFQARKIKNEDEITCIKECCAIAEAAFYEIKKAIKPGVTECEIMGAGMKKLYELGCDEVFEFVVSSGPRTNPIRIDCTDRIIRPGDIVFVDINGASFQGYKCCYYRSFVCGKATEEQKEVFREARDMMYAAMDKIKAGATTRDLCEVWPDSPTYWGYEPDEWDKVSPHAVGHGIGLSLHEFPLFSRPGMGGDAVLEEGMVLALETWCGKKGGDFGIRVEENVVVRKDGYELLTKFPIDELIECPF</sequence>
<dbReference type="EMBL" id="QVEP01000016">
    <property type="protein sequence ID" value="RGB79919.1"/>
    <property type="molecule type" value="Genomic_DNA"/>
</dbReference>
<feature type="domain" description="Peptidase M24" evidence="1">
    <location>
        <begin position="176"/>
        <end position="386"/>
    </location>
</feature>
<gene>
    <name evidence="3" type="ORF">DW070_08285</name>
</gene>
<proteinExistence type="predicted"/>
<dbReference type="PANTHER" id="PTHR46112">
    <property type="entry name" value="AMINOPEPTIDASE"/>
    <property type="match status" value="1"/>
</dbReference>
<evidence type="ECO:0000259" key="2">
    <source>
        <dbReference type="Pfam" id="PF01321"/>
    </source>
</evidence>
<evidence type="ECO:0000313" key="4">
    <source>
        <dbReference type="Proteomes" id="UP000260773"/>
    </source>
</evidence>
<keyword evidence="3" id="KW-0378">Hydrolase</keyword>
<keyword evidence="3" id="KW-0031">Aminopeptidase</keyword>
<dbReference type="AlphaFoldDB" id="A0A3E2TPU0"/>